<keyword evidence="7" id="KW-0675">Receptor</keyword>
<dbReference type="InterPro" id="IPR052612">
    <property type="entry name" value="ANP_Clearance_Receptor"/>
</dbReference>
<dbReference type="EMBL" id="JASPKY010000046">
    <property type="protein sequence ID" value="KAK9745678.1"/>
    <property type="molecule type" value="Genomic_DNA"/>
</dbReference>
<feature type="signal peptide" evidence="5">
    <location>
        <begin position="1"/>
        <end position="26"/>
    </location>
</feature>
<keyword evidence="4" id="KW-0472">Membrane</keyword>
<sequence>MSRLHIAILTGITLQILFRNVTKCDGNNYETALTAPDINYKYYNVGVLMASHLDSPFDLERCGPAVDLALEEVNERFLSQHRIKLRKVQASYPSCSGARAPGLAADMHFRDDVIAFVGPACMFALEPVARLAAYWNTPIITGMGDQPPSEGELSVTSGILGRLRNKNDTAVSRELCDECPDNYRRNMYVDTHPIIPIQTDTI</sequence>
<evidence type="ECO:0000256" key="4">
    <source>
        <dbReference type="ARBA" id="ARBA00023136"/>
    </source>
</evidence>
<accession>A0AAW1MH28</accession>
<gene>
    <name evidence="7" type="ORF">QE152_g6677</name>
</gene>
<keyword evidence="2" id="KW-0812">Transmembrane</keyword>
<evidence type="ECO:0000256" key="5">
    <source>
        <dbReference type="SAM" id="SignalP"/>
    </source>
</evidence>
<organism evidence="7 8">
    <name type="scientific">Popillia japonica</name>
    <name type="common">Japanese beetle</name>
    <dbReference type="NCBI Taxonomy" id="7064"/>
    <lineage>
        <taxon>Eukaryota</taxon>
        <taxon>Metazoa</taxon>
        <taxon>Ecdysozoa</taxon>
        <taxon>Arthropoda</taxon>
        <taxon>Hexapoda</taxon>
        <taxon>Insecta</taxon>
        <taxon>Pterygota</taxon>
        <taxon>Neoptera</taxon>
        <taxon>Endopterygota</taxon>
        <taxon>Coleoptera</taxon>
        <taxon>Polyphaga</taxon>
        <taxon>Scarabaeiformia</taxon>
        <taxon>Scarabaeidae</taxon>
        <taxon>Rutelinae</taxon>
        <taxon>Popillia</taxon>
    </lineage>
</organism>
<dbReference type="Gene3D" id="3.40.50.2300">
    <property type="match status" value="1"/>
</dbReference>
<dbReference type="PANTHER" id="PTHR44755:SF8">
    <property type="entry name" value="RECEPTOR LIGAND BINDING REGION DOMAIN-CONTAINING PROTEIN"/>
    <property type="match status" value="1"/>
</dbReference>
<dbReference type="PANTHER" id="PTHR44755">
    <property type="entry name" value="NATRIURETIC PEPTIDE RECEPTOR 3-RELATED"/>
    <property type="match status" value="1"/>
</dbReference>
<comment type="subcellular location">
    <subcellularLocation>
        <location evidence="1">Membrane</location>
    </subcellularLocation>
</comment>
<comment type="caution">
    <text evidence="7">The sequence shown here is derived from an EMBL/GenBank/DDBJ whole genome shotgun (WGS) entry which is preliminary data.</text>
</comment>
<dbReference type="GO" id="GO:0038023">
    <property type="term" value="F:signaling receptor activity"/>
    <property type="evidence" value="ECO:0007669"/>
    <property type="project" value="TreeGrafter"/>
</dbReference>
<dbReference type="SUPFAM" id="SSF53822">
    <property type="entry name" value="Periplasmic binding protein-like I"/>
    <property type="match status" value="1"/>
</dbReference>
<reference evidence="7 8" key="1">
    <citation type="journal article" date="2024" name="BMC Genomics">
        <title>De novo assembly and annotation of Popillia japonica's genome with initial clues to its potential as an invasive pest.</title>
        <authorList>
            <person name="Cucini C."/>
            <person name="Boschi S."/>
            <person name="Funari R."/>
            <person name="Cardaioli E."/>
            <person name="Iannotti N."/>
            <person name="Marturano G."/>
            <person name="Paoli F."/>
            <person name="Bruttini M."/>
            <person name="Carapelli A."/>
            <person name="Frati F."/>
            <person name="Nardi F."/>
        </authorList>
    </citation>
    <scope>NUCLEOTIDE SEQUENCE [LARGE SCALE GENOMIC DNA]</scope>
    <source>
        <strain evidence="7">DMR45628</strain>
    </source>
</reference>
<evidence type="ECO:0000256" key="2">
    <source>
        <dbReference type="ARBA" id="ARBA00022692"/>
    </source>
</evidence>
<evidence type="ECO:0000259" key="6">
    <source>
        <dbReference type="Pfam" id="PF01094"/>
    </source>
</evidence>
<dbReference type="GO" id="GO:0016020">
    <property type="term" value="C:membrane"/>
    <property type="evidence" value="ECO:0007669"/>
    <property type="project" value="UniProtKB-SubCell"/>
</dbReference>
<protein>
    <submittedName>
        <fullName evidence="7">Receptor family ligand binding region</fullName>
    </submittedName>
</protein>
<name>A0AAW1MH28_POPJA</name>
<feature type="domain" description="Receptor ligand binding region" evidence="6">
    <location>
        <begin position="61"/>
        <end position="141"/>
    </location>
</feature>
<keyword evidence="8" id="KW-1185">Reference proteome</keyword>
<dbReference type="Pfam" id="PF01094">
    <property type="entry name" value="ANF_receptor"/>
    <property type="match status" value="1"/>
</dbReference>
<dbReference type="GO" id="GO:0007165">
    <property type="term" value="P:signal transduction"/>
    <property type="evidence" value="ECO:0007669"/>
    <property type="project" value="TreeGrafter"/>
</dbReference>
<evidence type="ECO:0000256" key="3">
    <source>
        <dbReference type="ARBA" id="ARBA00022989"/>
    </source>
</evidence>
<evidence type="ECO:0000313" key="7">
    <source>
        <dbReference type="EMBL" id="KAK9745678.1"/>
    </source>
</evidence>
<evidence type="ECO:0000256" key="1">
    <source>
        <dbReference type="ARBA" id="ARBA00004370"/>
    </source>
</evidence>
<dbReference type="InterPro" id="IPR028082">
    <property type="entry name" value="Peripla_BP_I"/>
</dbReference>
<dbReference type="Proteomes" id="UP001458880">
    <property type="component" value="Unassembled WGS sequence"/>
</dbReference>
<proteinExistence type="predicted"/>
<evidence type="ECO:0000313" key="8">
    <source>
        <dbReference type="Proteomes" id="UP001458880"/>
    </source>
</evidence>
<dbReference type="InterPro" id="IPR001828">
    <property type="entry name" value="ANF_lig-bd_rcpt"/>
</dbReference>
<dbReference type="AlphaFoldDB" id="A0AAW1MH28"/>
<dbReference type="GO" id="GO:0017046">
    <property type="term" value="F:peptide hormone binding"/>
    <property type="evidence" value="ECO:0007669"/>
    <property type="project" value="TreeGrafter"/>
</dbReference>
<feature type="chain" id="PRO_5043732697" evidence="5">
    <location>
        <begin position="27"/>
        <end position="202"/>
    </location>
</feature>
<keyword evidence="5" id="KW-0732">Signal</keyword>
<keyword evidence="3" id="KW-1133">Transmembrane helix</keyword>